<accession>A0AAE9Z4Y6</accession>
<sequence>MLSALLTKKTNLLLLFLLAFPASATITLIEPLSFGTIAVLDNSVASDITISQNGQTTIINHIRVIDPGNPAEFVLTDLPGNVQVFTSASVTQMTTTTVDPAPTEQFTLVSVDTAPSVTTDGTGYASIKIGGTLRTSGNGGSYVDVQYRASLQLTFNY</sequence>
<reference evidence="2 3" key="2">
    <citation type="journal article" date="2022" name="Mar. Drugs">
        <title>Bioassay-Guided Fractionation Leads to the Detection of Cholic Acid Generated by the Rare Thalassomonas sp.</title>
        <authorList>
            <person name="Pheiffer F."/>
            <person name="Schneider Y.K."/>
            <person name="Hansen E.H."/>
            <person name="Andersen J.H."/>
            <person name="Isaksson J."/>
            <person name="Busche T."/>
            <person name="R C."/>
            <person name="Kalinowski J."/>
            <person name="Zyl L.V."/>
            <person name="Trindade M."/>
        </authorList>
    </citation>
    <scope>NUCLEOTIDE SEQUENCE [LARGE SCALE GENOMIC DNA]</scope>
    <source>
        <strain evidence="2 3">XOM25</strain>
    </source>
</reference>
<dbReference type="EMBL" id="CP059733">
    <property type="protein sequence ID" value="WDE05222.1"/>
    <property type="molecule type" value="Genomic_DNA"/>
</dbReference>
<proteinExistence type="predicted"/>
<feature type="chain" id="PRO_5042061870" evidence="1">
    <location>
        <begin position="25"/>
        <end position="157"/>
    </location>
</feature>
<organism evidence="2 3">
    <name type="scientific">Thalassomonas viridans</name>
    <dbReference type="NCBI Taxonomy" id="137584"/>
    <lineage>
        <taxon>Bacteria</taxon>
        <taxon>Pseudomonadati</taxon>
        <taxon>Pseudomonadota</taxon>
        <taxon>Gammaproteobacteria</taxon>
        <taxon>Alteromonadales</taxon>
        <taxon>Colwelliaceae</taxon>
        <taxon>Thalassomonas</taxon>
    </lineage>
</organism>
<keyword evidence="3" id="KW-1185">Reference proteome</keyword>
<keyword evidence="1" id="KW-0732">Signal</keyword>
<dbReference type="Proteomes" id="UP000032352">
    <property type="component" value="Chromosome"/>
</dbReference>
<dbReference type="AlphaFoldDB" id="A0AAE9Z4Y6"/>
<evidence type="ECO:0000313" key="2">
    <source>
        <dbReference type="EMBL" id="WDE05222.1"/>
    </source>
</evidence>
<dbReference type="InterPro" id="IPR025514">
    <property type="entry name" value="DUF4402"/>
</dbReference>
<reference evidence="2 3" key="1">
    <citation type="journal article" date="2015" name="Genome Announc.">
        <title>Draft Genome Sequences of Marine Isolates of Thalassomonas viridans and Thalassomonas actiniarum.</title>
        <authorList>
            <person name="Olonade I."/>
            <person name="van Zyl L.J."/>
            <person name="Trindade M."/>
        </authorList>
    </citation>
    <scope>NUCLEOTIDE SEQUENCE [LARGE SCALE GENOMIC DNA]</scope>
    <source>
        <strain evidence="2 3">XOM25</strain>
    </source>
</reference>
<feature type="signal peptide" evidence="1">
    <location>
        <begin position="1"/>
        <end position="24"/>
    </location>
</feature>
<evidence type="ECO:0000256" key="1">
    <source>
        <dbReference type="SAM" id="SignalP"/>
    </source>
</evidence>
<name>A0AAE9Z4Y6_9GAMM</name>
<dbReference type="KEGG" id="tvd:SG34_028680"/>
<gene>
    <name evidence="2" type="ORF">SG34_028680</name>
</gene>
<evidence type="ECO:0000313" key="3">
    <source>
        <dbReference type="Proteomes" id="UP000032352"/>
    </source>
</evidence>
<dbReference type="RefSeq" id="WP_044842512.1">
    <property type="nucleotide sequence ID" value="NZ_CP059733.1"/>
</dbReference>
<dbReference type="Pfam" id="PF14352">
    <property type="entry name" value="DUF4402"/>
    <property type="match status" value="1"/>
</dbReference>
<protein>
    <submittedName>
        <fullName evidence="2">DUF4402 domain-containing protein</fullName>
    </submittedName>
</protein>